<feature type="binding site" description="covalent" evidence="4">
    <location>
        <position position="28"/>
    </location>
    <ligand>
        <name>heme c</name>
        <dbReference type="ChEBI" id="CHEBI:61717"/>
        <label>1</label>
    </ligand>
</feature>
<dbReference type="InterPro" id="IPR024167">
    <property type="entry name" value="Cytochrome_c4-like"/>
</dbReference>
<feature type="binding site" description="covalent" evidence="4">
    <location>
        <position position="129"/>
    </location>
    <ligand>
        <name>heme c</name>
        <dbReference type="ChEBI" id="CHEBI:61717"/>
        <label>2</label>
    </ligand>
</feature>
<keyword evidence="1 4" id="KW-0349">Heme</keyword>
<dbReference type="PANTHER" id="PTHR33751:SF11">
    <property type="entry name" value="BLL4483 PROTEIN"/>
    <property type="match status" value="1"/>
</dbReference>
<dbReference type="InterPro" id="IPR050597">
    <property type="entry name" value="Cytochrome_c_Oxidase_Subunit"/>
</dbReference>
<keyword evidence="2 5" id="KW-0479">Metal-binding</keyword>
<feature type="domain" description="Cytochrome c" evidence="7">
    <location>
        <begin position="5"/>
        <end position="92"/>
    </location>
</feature>
<dbReference type="InterPro" id="IPR036909">
    <property type="entry name" value="Cyt_c-like_dom_sf"/>
</dbReference>
<dbReference type="OrthoDB" id="9773456at2"/>
<reference evidence="8 9" key="1">
    <citation type="submission" date="2019-03" db="EMBL/GenBank/DDBJ databases">
        <title>Draft genome of Massilia hortus sp. nov., a novel bacterial species of the Oxalobacteraceae family.</title>
        <authorList>
            <person name="Peta V."/>
            <person name="Raths R."/>
            <person name="Bucking H."/>
        </authorList>
    </citation>
    <scope>NUCLEOTIDE SEQUENCE [LARGE SCALE GENOMIC DNA]</scope>
    <source>
        <strain evidence="8 9">ONC3</strain>
    </source>
</reference>
<gene>
    <name evidence="8" type="ORF">E4O92_13430</name>
</gene>
<evidence type="ECO:0000256" key="5">
    <source>
        <dbReference type="PIRSR" id="PIRSR000005-2"/>
    </source>
</evidence>
<dbReference type="RefSeq" id="WP_135190261.1">
    <property type="nucleotide sequence ID" value="NZ_SPUM01000090.1"/>
</dbReference>
<feature type="binding site" description="axial binding residue" evidence="5">
    <location>
        <position position="130"/>
    </location>
    <ligand>
        <name>heme c</name>
        <dbReference type="ChEBI" id="CHEBI:61717"/>
        <label>2</label>
    </ligand>
    <ligandPart>
        <name>Fe</name>
        <dbReference type="ChEBI" id="CHEBI:18248"/>
    </ligandPart>
</feature>
<evidence type="ECO:0000256" key="6">
    <source>
        <dbReference type="SAM" id="MobiDB-lite"/>
    </source>
</evidence>
<proteinExistence type="predicted"/>
<dbReference type="GO" id="GO:0005506">
    <property type="term" value="F:iron ion binding"/>
    <property type="evidence" value="ECO:0007669"/>
    <property type="project" value="InterPro"/>
</dbReference>
<dbReference type="SUPFAM" id="SSF46626">
    <property type="entry name" value="Cytochrome c"/>
    <property type="match status" value="2"/>
</dbReference>
<feature type="binding site" description="covalent" evidence="4">
    <location>
        <position position="126"/>
    </location>
    <ligand>
        <name>heme c</name>
        <dbReference type="ChEBI" id="CHEBI:61717"/>
        <label>2</label>
    </ligand>
</feature>
<feature type="binding site" description="covalent" evidence="4">
    <location>
        <position position="25"/>
    </location>
    <ligand>
        <name>heme c</name>
        <dbReference type="ChEBI" id="CHEBI:61717"/>
        <label>1</label>
    </ligand>
</feature>
<dbReference type="PIRSF" id="PIRSF000005">
    <property type="entry name" value="Cytochrome_c4"/>
    <property type="match status" value="1"/>
</dbReference>
<feature type="binding site" description="axial binding residue" evidence="5">
    <location>
        <position position="29"/>
    </location>
    <ligand>
        <name>heme c</name>
        <dbReference type="ChEBI" id="CHEBI:61717"/>
        <label>1</label>
    </ligand>
    <ligandPart>
        <name>Fe</name>
        <dbReference type="ChEBI" id="CHEBI:18248"/>
    </ligandPart>
</feature>
<dbReference type="PANTHER" id="PTHR33751">
    <property type="entry name" value="CBB3-TYPE CYTOCHROME C OXIDASE SUBUNIT FIXP"/>
    <property type="match status" value="1"/>
</dbReference>
<keyword evidence="9" id="KW-1185">Reference proteome</keyword>
<organism evidence="8 9">
    <name type="scientific">Massilia horti</name>
    <dbReference type="NCBI Taxonomy" id="2562153"/>
    <lineage>
        <taxon>Bacteria</taxon>
        <taxon>Pseudomonadati</taxon>
        <taxon>Pseudomonadota</taxon>
        <taxon>Betaproteobacteria</taxon>
        <taxon>Burkholderiales</taxon>
        <taxon>Oxalobacteraceae</taxon>
        <taxon>Telluria group</taxon>
        <taxon>Massilia</taxon>
    </lineage>
</organism>
<dbReference type="Gene3D" id="1.10.760.10">
    <property type="entry name" value="Cytochrome c-like domain"/>
    <property type="match status" value="2"/>
</dbReference>
<evidence type="ECO:0000256" key="2">
    <source>
        <dbReference type="ARBA" id="ARBA00022723"/>
    </source>
</evidence>
<protein>
    <submittedName>
        <fullName evidence="8">C-type cytochrome</fullName>
    </submittedName>
</protein>
<comment type="PTM">
    <text evidence="4">Binds 2 heme c groups covalently per subunit.</text>
</comment>
<evidence type="ECO:0000256" key="3">
    <source>
        <dbReference type="ARBA" id="ARBA00023004"/>
    </source>
</evidence>
<feature type="binding site" description="axial binding residue" evidence="5">
    <location>
        <position position="69"/>
    </location>
    <ligand>
        <name>heme c</name>
        <dbReference type="ChEBI" id="CHEBI:61717"/>
        <label>1</label>
    </ligand>
    <ligandPart>
        <name>Fe</name>
        <dbReference type="ChEBI" id="CHEBI:18248"/>
    </ligandPart>
</feature>
<accession>A0A4Y9SYJ7</accession>
<dbReference type="InterPro" id="IPR009056">
    <property type="entry name" value="Cyt_c-like_dom"/>
</dbReference>
<evidence type="ECO:0000256" key="1">
    <source>
        <dbReference type="ARBA" id="ARBA00022617"/>
    </source>
</evidence>
<dbReference type="Pfam" id="PF00034">
    <property type="entry name" value="Cytochrom_C"/>
    <property type="match status" value="1"/>
</dbReference>
<evidence type="ECO:0000256" key="4">
    <source>
        <dbReference type="PIRSR" id="PIRSR000005-1"/>
    </source>
</evidence>
<dbReference type="GO" id="GO:0009055">
    <property type="term" value="F:electron transfer activity"/>
    <property type="evidence" value="ECO:0007669"/>
    <property type="project" value="InterPro"/>
</dbReference>
<evidence type="ECO:0000313" key="9">
    <source>
        <dbReference type="Proteomes" id="UP000297258"/>
    </source>
</evidence>
<keyword evidence="3 5" id="KW-0408">Iron</keyword>
<sequence>MPTAGNLQAGHQIATNGAPGGVAACASCHGAQGEGNAAAGFPRIAGQSAYYLGKQLTAYADGTRQNAVMGPIAKAMSAQQKRDVSAYYAELKGPVLTAPAAPPGAGATRALQLATVGDSAKRVQACSNCHGPGGIGEPPAYPFLAGQHASYLTAAMAAWKNGTRKTDPSGQMPHIAMALSDADIQALSAFFSARPPPPQPAAKDISVPAGSLLKPAEAAGGATQGAPPASR</sequence>
<feature type="region of interest" description="Disordered" evidence="6">
    <location>
        <begin position="191"/>
        <end position="231"/>
    </location>
</feature>
<dbReference type="Proteomes" id="UP000297258">
    <property type="component" value="Unassembled WGS sequence"/>
</dbReference>
<dbReference type="EMBL" id="SPUM01000090">
    <property type="protein sequence ID" value="TFW31518.1"/>
    <property type="molecule type" value="Genomic_DNA"/>
</dbReference>
<evidence type="ECO:0000259" key="7">
    <source>
        <dbReference type="PROSITE" id="PS51007"/>
    </source>
</evidence>
<dbReference type="AlphaFoldDB" id="A0A4Y9SYJ7"/>
<evidence type="ECO:0000313" key="8">
    <source>
        <dbReference type="EMBL" id="TFW31518.1"/>
    </source>
</evidence>
<feature type="compositionally biased region" description="Low complexity" evidence="6">
    <location>
        <begin position="215"/>
        <end position="231"/>
    </location>
</feature>
<dbReference type="PROSITE" id="PS51007">
    <property type="entry name" value="CYTC"/>
    <property type="match status" value="2"/>
</dbReference>
<feature type="binding site" description="axial binding residue" evidence="5">
    <location>
        <position position="172"/>
    </location>
    <ligand>
        <name>heme c</name>
        <dbReference type="ChEBI" id="CHEBI:61717"/>
        <label>2</label>
    </ligand>
    <ligandPart>
        <name>Fe</name>
        <dbReference type="ChEBI" id="CHEBI:18248"/>
    </ligandPart>
</feature>
<dbReference type="Pfam" id="PF13442">
    <property type="entry name" value="Cytochrome_CBB3"/>
    <property type="match status" value="1"/>
</dbReference>
<feature type="domain" description="Cytochrome c" evidence="7">
    <location>
        <begin position="112"/>
        <end position="195"/>
    </location>
</feature>
<dbReference type="GO" id="GO:0042597">
    <property type="term" value="C:periplasmic space"/>
    <property type="evidence" value="ECO:0007669"/>
    <property type="project" value="UniProtKB-SubCell"/>
</dbReference>
<dbReference type="GO" id="GO:0020037">
    <property type="term" value="F:heme binding"/>
    <property type="evidence" value="ECO:0007669"/>
    <property type="project" value="InterPro"/>
</dbReference>
<comment type="caution">
    <text evidence="8">The sequence shown here is derived from an EMBL/GenBank/DDBJ whole genome shotgun (WGS) entry which is preliminary data.</text>
</comment>
<name>A0A4Y9SYJ7_9BURK</name>